<evidence type="ECO:0000313" key="12">
    <source>
        <dbReference type="Proteomes" id="UP000315636"/>
    </source>
</evidence>
<dbReference type="HAMAP" id="MF_00125">
    <property type="entry name" value="HisZ"/>
    <property type="match status" value="1"/>
</dbReference>
<dbReference type="InterPro" id="IPR004516">
    <property type="entry name" value="HisRS/HisZ"/>
</dbReference>
<dbReference type="InterPro" id="IPR006195">
    <property type="entry name" value="aa-tRNA-synth_II"/>
</dbReference>
<evidence type="ECO:0000256" key="5">
    <source>
        <dbReference type="ARBA" id="ARBA00020397"/>
    </source>
</evidence>
<keyword evidence="6 8" id="KW-0963">Cytoplasm</keyword>
<comment type="pathway">
    <text evidence="2 8">Amino-acid biosynthesis; L-histidine biosynthesis; L-histidine from 5-phospho-alpha-D-ribose 1-diphosphate: step 1/9.</text>
</comment>
<dbReference type="InterPro" id="IPR045864">
    <property type="entry name" value="aa-tRNA-synth_II/BPL/LPL"/>
</dbReference>
<dbReference type="Gene3D" id="3.30.930.10">
    <property type="entry name" value="Bira Bifunctional Protein, Domain 2"/>
    <property type="match status" value="1"/>
</dbReference>
<evidence type="ECO:0000256" key="4">
    <source>
        <dbReference type="ARBA" id="ARBA00011496"/>
    </source>
</evidence>
<comment type="similarity">
    <text evidence="3 8">Belongs to the class-II aminoacyl-tRNA synthetase family. HisZ subfamily.</text>
</comment>
<organism evidence="11 12">
    <name type="scientific">Melghirimyces algeriensis</name>
    <dbReference type="NCBI Taxonomy" id="910412"/>
    <lineage>
        <taxon>Bacteria</taxon>
        <taxon>Bacillati</taxon>
        <taxon>Bacillota</taxon>
        <taxon>Bacilli</taxon>
        <taxon>Bacillales</taxon>
        <taxon>Thermoactinomycetaceae</taxon>
        <taxon>Melghirimyces</taxon>
    </lineage>
</organism>
<dbReference type="GO" id="GO:0005737">
    <property type="term" value="C:cytoplasm"/>
    <property type="evidence" value="ECO:0007669"/>
    <property type="project" value="UniProtKB-SubCell"/>
</dbReference>
<evidence type="ECO:0000313" key="11">
    <source>
        <dbReference type="EMBL" id="SMO65402.1"/>
    </source>
</evidence>
<evidence type="ECO:0000259" key="10">
    <source>
        <dbReference type="PROSITE" id="PS50862"/>
    </source>
</evidence>
<dbReference type="InterPro" id="IPR041715">
    <property type="entry name" value="HisRS-like_core"/>
</dbReference>
<keyword evidence="8" id="KW-0028">Amino-acid biosynthesis</keyword>
<dbReference type="InterPro" id="IPR004517">
    <property type="entry name" value="HisZ"/>
</dbReference>
<evidence type="ECO:0000256" key="3">
    <source>
        <dbReference type="ARBA" id="ARBA00005539"/>
    </source>
</evidence>
<reference evidence="11 12" key="1">
    <citation type="submission" date="2017-05" db="EMBL/GenBank/DDBJ databases">
        <authorList>
            <person name="Varghese N."/>
            <person name="Submissions S."/>
        </authorList>
    </citation>
    <scope>NUCLEOTIDE SEQUENCE [LARGE SCALE GENOMIC DNA]</scope>
    <source>
        <strain evidence="11 12">DSM 45474</strain>
    </source>
</reference>
<dbReference type="RefSeq" id="WP_142505377.1">
    <property type="nucleotide sequence ID" value="NZ_FXTI01000005.1"/>
</dbReference>
<feature type="binding site" evidence="9">
    <location>
        <position position="129"/>
    </location>
    <ligand>
        <name>L-histidine</name>
        <dbReference type="ChEBI" id="CHEBI:57595"/>
    </ligand>
</feature>
<dbReference type="AlphaFoldDB" id="A0A521D166"/>
<dbReference type="GO" id="GO:0004821">
    <property type="term" value="F:histidine-tRNA ligase activity"/>
    <property type="evidence" value="ECO:0007669"/>
    <property type="project" value="TreeGrafter"/>
</dbReference>
<evidence type="ECO:0000256" key="6">
    <source>
        <dbReference type="ARBA" id="ARBA00022490"/>
    </source>
</evidence>
<dbReference type="PANTHER" id="PTHR43707">
    <property type="entry name" value="HISTIDYL-TRNA SYNTHETASE"/>
    <property type="match status" value="1"/>
</dbReference>
<accession>A0A521D166</accession>
<dbReference type="EMBL" id="FXTI01000005">
    <property type="protein sequence ID" value="SMO65402.1"/>
    <property type="molecule type" value="Genomic_DNA"/>
</dbReference>
<dbReference type="CDD" id="cd00773">
    <property type="entry name" value="HisRS-like_core"/>
    <property type="match status" value="1"/>
</dbReference>
<feature type="binding site" evidence="9">
    <location>
        <position position="111"/>
    </location>
    <ligand>
        <name>L-histidine</name>
        <dbReference type="ChEBI" id="CHEBI:57595"/>
    </ligand>
</feature>
<dbReference type="UniPathway" id="UPA00031">
    <property type="reaction ID" value="UER00006"/>
</dbReference>
<feature type="binding site" evidence="9">
    <location>
        <begin position="81"/>
        <end position="83"/>
    </location>
    <ligand>
        <name>L-histidine</name>
        <dbReference type="ChEBI" id="CHEBI:57595"/>
    </ligand>
</feature>
<dbReference type="PANTHER" id="PTHR43707:SF1">
    <property type="entry name" value="HISTIDINE--TRNA LIGASE, MITOCHONDRIAL-RELATED"/>
    <property type="match status" value="1"/>
</dbReference>
<dbReference type="NCBIfam" id="NF008941">
    <property type="entry name" value="PRK12292.2-4"/>
    <property type="match status" value="1"/>
</dbReference>
<dbReference type="GO" id="GO:0000105">
    <property type="term" value="P:L-histidine biosynthetic process"/>
    <property type="evidence" value="ECO:0007669"/>
    <property type="project" value="UniProtKB-UniRule"/>
</dbReference>
<evidence type="ECO:0000256" key="2">
    <source>
        <dbReference type="ARBA" id="ARBA00004667"/>
    </source>
</evidence>
<feature type="binding site" evidence="9">
    <location>
        <begin position="273"/>
        <end position="274"/>
    </location>
    <ligand>
        <name>L-histidine</name>
        <dbReference type="ChEBI" id="CHEBI:57595"/>
    </ligand>
</feature>
<dbReference type="GO" id="GO:0006427">
    <property type="term" value="P:histidyl-tRNA aminoacylation"/>
    <property type="evidence" value="ECO:0007669"/>
    <property type="project" value="TreeGrafter"/>
</dbReference>
<dbReference type="Pfam" id="PF13393">
    <property type="entry name" value="tRNA-synt_His"/>
    <property type="match status" value="1"/>
</dbReference>
<sequence>MAKPRIFEKPMGVRDFLPEFVSKKKWVEKQVEDCFRSWGYREVITPTLEYFDTVGKASAIEEEKLFKLLDGQGRTLVLRPDQTTPISRVVSTLMKEEPFPIRLCYHSNVFRAQEREAGRNAEFFQSGVELVGDHSPEADAEVVALAVEAMKACGVQNIQVAVGHIRLLNALLEHVVQEPEMIAKLKQSLGRRNLVEFRESVQSLNGSDKKQMVLSLLTMKGGQERLDQLAKMDGGKQVAEEVTHLKAMWHALEDWGVASRVVLDLSLVGSLDYYTGVYFEGYGSEGYYLLSGGRYDRLLEQFDRPASARGFALKTDRLVMASTQGPDHPERVALVYSRNMRYEAFQIANRMRRQGKAVSLFVKESDRSFDSLAGYDRVEEVIGDGNL</sequence>
<comment type="miscellaneous">
    <text evidence="8">This function is generally fulfilled by the C-terminal part of HisG, which is missing in some bacteria such as this one.</text>
</comment>
<keyword evidence="12" id="KW-1185">Reference proteome</keyword>
<dbReference type="GO" id="GO:0016757">
    <property type="term" value="F:glycosyltransferase activity"/>
    <property type="evidence" value="ECO:0007669"/>
    <property type="project" value="UniProtKB-KW"/>
</dbReference>
<comment type="function">
    <text evidence="7 8">Required for the first step of histidine biosynthesis. May allow the feedback regulation of ATP phosphoribosyltransferase activity by histidine.</text>
</comment>
<dbReference type="GO" id="GO:0140096">
    <property type="term" value="F:catalytic activity, acting on a protein"/>
    <property type="evidence" value="ECO:0007669"/>
    <property type="project" value="UniProtKB-ARBA"/>
</dbReference>
<comment type="subcellular location">
    <subcellularLocation>
        <location evidence="1 8">Cytoplasm</location>
    </subcellularLocation>
</comment>
<keyword evidence="8" id="KW-0368">Histidine biosynthesis</keyword>
<dbReference type="Proteomes" id="UP000315636">
    <property type="component" value="Unassembled WGS sequence"/>
</dbReference>
<evidence type="ECO:0000256" key="1">
    <source>
        <dbReference type="ARBA" id="ARBA00004496"/>
    </source>
</evidence>
<keyword evidence="11" id="KW-0808">Transferase</keyword>
<dbReference type="PROSITE" id="PS50862">
    <property type="entry name" value="AA_TRNA_LIGASE_II"/>
    <property type="match status" value="1"/>
</dbReference>
<proteinExistence type="inferred from homology"/>
<evidence type="ECO:0000256" key="9">
    <source>
        <dbReference type="PIRSR" id="PIRSR001549-1"/>
    </source>
</evidence>
<comment type="subunit">
    <text evidence="4 8">Heteromultimer composed of HisG and HisZ subunits.</text>
</comment>
<dbReference type="SUPFAM" id="SSF55681">
    <property type="entry name" value="Class II aaRS and biotin synthetases"/>
    <property type="match status" value="1"/>
</dbReference>
<evidence type="ECO:0000256" key="7">
    <source>
        <dbReference type="ARBA" id="ARBA00025246"/>
    </source>
</evidence>
<feature type="domain" description="Aminoacyl-transfer RNA synthetases class-II family profile" evidence="10">
    <location>
        <begin position="27"/>
        <end position="360"/>
    </location>
</feature>
<protein>
    <recommendedName>
        <fullName evidence="5 8">ATP phosphoribosyltransferase regulatory subunit</fullName>
    </recommendedName>
</protein>
<keyword evidence="11" id="KW-0328">Glycosyltransferase</keyword>
<dbReference type="OrthoDB" id="9800814at2"/>
<gene>
    <name evidence="8" type="primary">hisZ</name>
    <name evidence="11" type="ORF">SAMN06264849_10538</name>
</gene>
<feature type="binding site" evidence="9">
    <location>
        <position position="125"/>
    </location>
    <ligand>
        <name>L-histidine</name>
        <dbReference type="ChEBI" id="CHEBI:57595"/>
    </ligand>
</feature>
<evidence type="ECO:0000256" key="8">
    <source>
        <dbReference type="HAMAP-Rule" id="MF_00125"/>
    </source>
</evidence>
<dbReference type="PIRSF" id="PIRSF001549">
    <property type="entry name" value="His-tRNA_synth"/>
    <property type="match status" value="1"/>
</dbReference>
<name>A0A521D166_9BACL</name>
<dbReference type="NCBIfam" id="TIGR00443">
    <property type="entry name" value="hisZ_biosyn_reg"/>
    <property type="match status" value="1"/>
</dbReference>